<reference evidence="3 4" key="1">
    <citation type="journal article" date="2024" name="Science">
        <title>Giant polyketide synthase enzymes in the biosynthesis of giant marine polyether toxins.</title>
        <authorList>
            <person name="Fallon T.R."/>
            <person name="Shende V.V."/>
            <person name="Wierzbicki I.H."/>
            <person name="Pendleton A.L."/>
            <person name="Watervoot N.F."/>
            <person name="Auber R.P."/>
            <person name="Gonzalez D.J."/>
            <person name="Wisecaver J.H."/>
            <person name="Moore B.S."/>
        </authorList>
    </citation>
    <scope>NUCLEOTIDE SEQUENCE [LARGE SCALE GENOMIC DNA]</scope>
    <source>
        <strain evidence="3 4">12B1</strain>
    </source>
</reference>
<evidence type="ECO:0008006" key="5">
    <source>
        <dbReference type="Google" id="ProtNLM"/>
    </source>
</evidence>
<dbReference type="Proteomes" id="UP001515480">
    <property type="component" value="Unassembled WGS sequence"/>
</dbReference>
<dbReference type="EMBL" id="JBGBPQ010000023">
    <property type="protein sequence ID" value="KAL1500678.1"/>
    <property type="molecule type" value="Genomic_DNA"/>
</dbReference>
<keyword evidence="4" id="KW-1185">Reference proteome</keyword>
<evidence type="ECO:0000256" key="2">
    <source>
        <dbReference type="SAM" id="SignalP"/>
    </source>
</evidence>
<accession>A0AB34ILE1</accession>
<dbReference type="PANTHER" id="PTHR12924:SF0">
    <property type="entry name" value="TRANSLOCON-ASSOCIATED PROTEIN SUBUNIT ALPHA"/>
    <property type="match status" value="1"/>
</dbReference>
<evidence type="ECO:0000313" key="4">
    <source>
        <dbReference type="Proteomes" id="UP001515480"/>
    </source>
</evidence>
<feature type="chain" id="PRO_5044298750" description="Translocon-associated protein subunit alpha" evidence="2">
    <location>
        <begin position="38"/>
        <end position="262"/>
    </location>
</feature>
<evidence type="ECO:0000256" key="1">
    <source>
        <dbReference type="SAM" id="Phobius"/>
    </source>
</evidence>
<name>A0AB34ILE1_PRYPA</name>
<keyword evidence="2" id="KW-0732">Signal</keyword>
<dbReference type="PANTHER" id="PTHR12924">
    <property type="entry name" value="TRANSLOCON-ASSOCIATED PROTEIN, ALPHA SUBUNIT"/>
    <property type="match status" value="1"/>
</dbReference>
<organism evidence="3 4">
    <name type="scientific">Prymnesium parvum</name>
    <name type="common">Toxic golden alga</name>
    <dbReference type="NCBI Taxonomy" id="97485"/>
    <lineage>
        <taxon>Eukaryota</taxon>
        <taxon>Haptista</taxon>
        <taxon>Haptophyta</taxon>
        <taxon>Prymnesiophyceae</taxon>
        <taxon>Prymnesiales</taxon>
        <taxon>Prymnesiaceae</taxon>
        <taxon>Prymnesium</taxon>
    </lineage>
</organism>
<keyword evidence="1" id="KW-0472">Membrane</keyword>
<feature type="transmembrane region" description="Helical" evidence="1">
    <location>
        <begin position="199"/>
        <end position="217"/>
    </location>
</feature>
<keyword evidence="1" id="KW-1133">Transmembrane helix</keyword>
<keyword evidence="1" id="KW-0812">Transmembrane</keyword>
<comment type="caution">
    <text evidence="3">The sequence shown here is derived from an EMBL/GenBank/DDBJ whole genome shotgun (WGS) entry which is preliminary data.</text>
</comment>
<dbReference type="GO" id="GO:0005783">
    <property type="term" value="C:endoplasmic reticulum"/>
    <property type="evidence" value="ECO:0007669"/>
    <property type="project" value="TreeGrafter"/>
</dbReference>
<gene>
    <name evidence="3" type="ORF">AB1Y20_013325</name>
</gene>
<protein>
    <recommendedName>
        <fullName evidence="5">Translocon-associated protein subunit alpha</fullName>
    </recommendedName>
</protein>
<sequence>MLQRSVRLTGRLSQLVAMRVTSLPLLALLATALLVSAQEETVEDDVDRTDFSDPSLNPDLDKVRLPTGPHSEVETTSLLVDLINEKVPVDTTSYLLVALSNLGPKMFNVSAASGTLSSEDGKVLQQFAKQQYGDPLGPREQRSVLFGFTPSEETSPGTYKLEFKIFYNNRDNDQFVDTVFNETVELVPKPLSMEATLRVVKLVGGGLMLLLLLPMMFRSRGGKPKAEKAKADAKSTSSGDDEWLAATLAGTENQLKKRKKKL</sequence>
<proteinExistence type="predicted"/>
<dbReference type="AlphaFoldDB" id="A0AB34ILE1"/>
<evidence type="ECO:0000313" key="3">
    <source>
        <dbReference type="EMBL" id="KAL1500678.1"/>
    </source>
</evidence>
<feature type="signal peptide" evidence="2">
    <location>
        <begin position="1"/>
        <end position="37"/>
    </location>
</feature>